<reference evidence="1 2" key="1">
    <citation type="submission" date="2018-08" db="EMBL/GenBank/DDBJ databases">
        <title>Actinomadura jelena sp. nov., a novel Actinomycete isolated from soil in Chad.</title>
        <authorList>
            <person name="Shi L."/>
        </authorList>
    </citation>
    <scope>NUCLEOTIDE SEQUENCE [LARGE SCALE GENOMIC DNA]</scope>
    <source>
        <strain evidence="1 2">NEAU-G17</strain>
    </source>
</reference>
<protein>
    <submittedName>
        <fullName evidence="1">Sirohydrochlorin chelatase</fullName>
    </submittedName>
</protein>
<gene>
    <name evidence="1" type="ORF">DZF91_30615</name>
</gene>
<dbReference type="Proteomes" id="UP000261811">
    <property type="component" value="Unassembled WGS sequence"/>
</dbReference>
<proteinExistence type="predicted"/>
<sequence length="35" mass="3483">MTPSGGPGERPLVAVAHGSRDPRAAATVARLVDAV</sequence>
<evidence type="ECO:0000313" key="1">
    <source>
        <dbReference type="EMBL" id="RFU37875.1"/>
    </source>
</evidence>
<accession>A0A372JCZ2</accession>
<organism evidence="1 2">
    <name type="scientific">Actinomadura logoneensis</name>
    <dbReference type="NCBI Taxonomy" id="2293572"/>
    <lineage>
        <taxon>Bacteria</taxon>
        <taxon>Bacillati</taxon>
        <taxon>Actinomycetota</taxon>
        <taxon>Actinomycetes</taxon>
        <taxon>Streptosporangiales</taxon>
        <taxon>Thermomonosporaceae</taxon>
        <taxon>Actinomadura</taxon>
    </lineage>
</organism>
<feature type="non-terminal residue" evidence="1">
    <location>
        <position position="35"/>
    </location>
</feature>
<evidence type="ECO:0000313" key="2">
    <source>
        <dbReference type="Proteomes" id="UP000261811"/>
    </source>
</evidence>
<comment type="caution">
    <text evidence="1">The sequence shown here is derived from an EMBL/GenBank/DDBJ whole genome shotgun (WGS) entry which is preliminary data.</text>
</comment>
<dbReference type="AlphaFoldDB" id="A0A372JCZ2"/>
<name>A0A372JCZ2_9ACTN</name>
<keyword evidence="2" id="KW-1185">Reference proteome</keyword>
<dbReference type="EMBL" id="QURH01000908">
    <property type="protein sequence ID" value="RFU37875.1"/>
    <property type="molecule type" value="Genomic_DNA"/>
</dbReference>